<name>A0A2K9E4P1_9FIRM</name>
<dbReference type="PANTHER" id="PTHR43297:SF14">
    <property type="entry name" value="ATPASE AAA-TYPE CORE DOMAIN-CONTAINING PROTEIN"/>
    <property type="match status" value="1"/>
</dbReference>
<dbReference type="AlphaFoldDB" id="A0A2K9E4P1"/>
<dbReference type="GO" id="GO:0016887">
    <property type="term" value="F:ATP hydrolysis activity"/>
    <property type="evidence" value="ECO:0007669"/>
    <property type="project" value="InterPro"/>
</dbReference>
<feature type="domain" description="ABC transporter" evidence="10">
    <location>
        <begin position="317"/>
        <end position="552"/>
    </location>
</feature>
<keyword evidence="12" id="KW-1185">Reference proteome</keyword>
<dbReference type="RefSeq" id="WP_101303304.1">
    <property type="nucleotide sequence ID" value="NZ_CP025197.1"/>
</dbReference>
<keyword evidence="6" id="KW-0547">Nucleotide-binding</keyword>
<keyword evidence="9" id="KW-0472">Membrane</keyword>
<protein>
    <submittedName>
        <fullName evidence="11">Glutathione import ATP-binding protein GsiA</fullName>
        <ecNumber evidence="11">3.6.3.-</ecNumber>
    </submittedName>
</protein>
<evidence type="ECO:0000259" key="10">
    <source>
        <dbReference type="PROSITE" id="PS50893"/>
    </source>
</evidence>
<dbReference type="Pfam" id="PF00005">
    <property type="entry name" value="ABC_tran"/>
    <property type="match status" value="2"/>
</dbReference>
<dbReference type="GO" id="GO:0015833">
    <property type="term" value="P:peptide transport"/>
    <property type="evidence" value="ECO:0007669"/>
    <property type="project" value="InterPro"/>
</dbReference>
<dbReference type="NCBIfam" id="TIGR01727">
    <property type="entry name" value="oligo_HPY"/>
    <property type="match status" value="1"/>
</dbReference>
<evidence type="ECO:0000256" key="9">
    <source>
        <dbReference type="ARBA" id="ARBA00023136"/>
    </source>
</evidence>
<keyword evidence="4" id="KW-1003">Cell membrane</keyword>
<dbReference type="PROSITE" id="PS00211">
    <property type="entry name" value="ABC_TRANSPORTER_1"/>
    <property type="match status" value="2"/>
</dbReference>
<keyword evidence="11" id="KW-0378">Hydrolase</keyword>
<dbReference type="Proteomes" id="UP000233534">
    <property type="component" value="Chromosome"/>
</dbReference>
<dbReference type="FunFam" id="3.40.50.300:FF:000016">
    <property type="entry name" value="Oligopeptide ABC transporter ATP-binding component"/>
    <property type="match status" value="1"/>
</dbReference>
<dbReference type="GO" id="GO:0005886">
    <property type="term" value="C:plasma membrane"/>
    <property type="evidence" value="ECO:0007669"/>
    <property type="project" value="UniProtKB-SubCell"/>
</dbReference>
<dbReference type="SUPFAM" id="SSF52540">
    <property type="entry name" value="P-loop containing nucleoside triphosphate hydrolases"/>
    <property type="match status" value="2"/>
</dbReference>
<dbReference type="InterPro" id="IPR013563">
    <property type="entry name" value="Oligopep_ABC_C"/>
</dbReference>
<keyword evidence="5" id="KW-0997">Cell inner membrane</keyword>
<dbReference type="Gene3D" id="3.40.50.300">
    <property type="entry name" value="P-loop containing nucleotide triphosphate hydrolases"/>
    <property type="match status" value="2"/>
</dbReference>
<evidence type="ECO:0000256" key="1">
    <source>
        <dbReference type="ARBA" id="ARBA00004202"/>
    </source>
</evidence>
<accession>A0A2K9E4P1</accession>
<dbReference type="InterPro" id="IPR003593">
    <property type="entry name" value="AAA+_ATPase"/>
</dbReference>
<dbReference type="GO" id="GO:0005524">
    <property type="term" value="F:ATP binding"/>
    <property type="evidence" value="ECO:0007669"/>
    <property type="project" value="UniProtKB-KW"/>
</dbReference>
<evidence type="ECO:0000313" key="12">
    <source>
        <dbReference type="Proteomes" id="UP000233534"/>
    </source>
</evidence>
<dbReference type="InterPro" id="IPR027417">
    <property type="entry name" value="P-loop_NTPase"/>
</dbReference>
<evidence type="ECO:0000256" key="6">
    <source>
        <dbReference type="ARBA" id="ARBA00022741"/>
    </source>
</evidence>
<evidence type="ECO:0000256" key="7">
    <source>
        <dbReference type="ARBA" id="ARBA00022840"/>
    </source>
</evidence>
<evidence type="ECO:0000256" key="5">
    <source>
        <dbReference type="ARBA" id="ARBA00022519"/>
    </source>
</evidence>
<comment type="similarity">
    <text evidence="2">Belongs to the ABC transporter superfamily.</text>
</comment>
<evidence type="ECO:0000256" key="8">
    <source>
        <dbReference type="ARBA" id="ARBA00022967"/>
    </source>
</evidence>
<organism evidence="11 12">
    <name type="scientific">Acetivibrio saccincola</name>
    <dbReference type="NCBI Taxonomy" id="1677857"/>
    <lineage>
        <taxon>Bacteria</taxon>
        <taxon>Bacillati</taxon>
        <taxon>Bacillota</taxon>
        <taxon>Clostridia</taxon>
        <taxon>Eubacteriales</taxon>
        <taxon>Oscillospiraceae</taxon>
        <taxon>Acetivibrio</taxon>
    </lineage>
</organism>
<dbReference type="KEGG" id="hsc:HVS_14155"/>
<reference evidence="11 12" key="1">
    <citation type="submission" date="2017-12" db="EMBL/GenBank/DDBJ databases">
        <title>Complete genome sequence of Herbivorax saccincola GGR1, a novel Cellulosome-producing hydrolytic bacterium in a thermophilic biogas plant, established by Illumina and Nanopore MinION sequencing.</title>
        <authorList>
            <person name="Pechtl A."/>
            <person name="Ruckert C."/>
            <person name="Koeck D.E."/>
            <person name="Maus I."/>
            <person name="Winkler A."/>
            <person name="Kalinowski J."/>
            <person name="Puhler A."/>
            <person name="Schwarz W.W."/>
            <person name="Zverlov V.V."/>
            <person name="Schluter A."/>
            <person name="Liebl W."/>
        </authorList>
    </citation>
    <scope>NUCLEOTIDE SEQUENCE [LARGE SCALE GENOMIC DNA]</scope>
    <source>
        <strain evidence="12">SR1</strain>
    </source>
</reference>
<dbReference type="CDD" id="cd03257">
    <property type="entry name" value="ABC_NikE_OppD_transporters"/>
    <property type="match status" value="2"/>
</dbReference>
<dbReference type="PROSITE" id="PS50893">
    <property type="entry name" value="ABC_TRANSPORTER_2"/>
    <property type="match status" value="2"/>
</dbReference>
<comment type="subcellular location">
    <subcellularLocation>
        <location evidence="1">Cell membrane</location>
        <topology evidence="1">Peripheral membrane protein</topology>
    </subcellularLocation>
</comment>
<dbReference type="InterPro" id="IPR050388">
    <property type="entry name" value="ABC_Ni/Peptide_Import"/>
</dbReference>
<evidence type="ECO:0000256" key="3">
    <source>
        <dbReference type="ARBA" id="ARBA00022448"/>
    </source>
</evidence>
<dbReference type="PANTHER" id="PTHR43297">
    <property type="entry name" value="OLIGOPEPTIDE TRANSPORT ATP-BINDING PROTEIN APPD"/>
    <property type="match status" value="1"/>
</dbReference>
<dbReference type="EC" id="3.6.3.-" evidence="11"/>
<keyword evidence="8" id="KW-1278">Translocase</keyword>
<sequence length="552" mass="61617">MGIKIKNLSVCYNLNALKINAVNNLNIEIKKGESLGIAGESGSGKTSVAMAVMGLLKNPCEVKGEIFYKNIELNSLPEKERNLYRWDKIAMVFQNSLDVLNPVLTIKEQISECIVKHTGISLREAEKRVLELLNLVGLESKYKNFYPHHLSGGMRQRVLLAMALSCSPEVLIVDEPTSSLDFESKKEITGLIKRLHREKKLTLIVISHDMKTITELADRMLVMYSGYVLEEGKTADVLKKPAHPYTRGLLNASPSINPYRDLWGIPGEAGTNPYGGCSFYNRCGQRHLECKTKLPKLKTVMEDRKVACNRGGILVLLEGVNINKTYHFKREKIKACDGCSIKIHSGEVVVLTGKSGSGKTTLARILSGIISPDGGEVIFEGEKVKGNNATSRENGIQMVFQDPFTATNELLSVFKVVSEPLDILKIGSKKDRIEKVEKVLEDVGLPHHQEFLERACYTLSGGQRQRIAIARSLILKPKVLIADEISSMLDPSSQANILRLLKKIQNSKNFAMLYITHDLDLARKIADKIYRMENGRVFPVSLPSTYIEKDFF</sequence>
<keyword evidence="7 11" id="KW-0067">ATP-binding</keyword>
<gene>
    <name evidence="11" type="primary">gsiA</name>
    <name evidence="11" type="ORF">HVS_14155</name>
</gene>
<dbReference type="SMART" id="SM00382">
    <property type="entry name" value="AAA"/>
    <property type="match status" value="2"/>
</dbReference>
<evidence type="ECO:0000313" key="11">
    <source>
        <dbReference type="EMBL" id="AUG58692.1"/>
    </source>
</evidence>
<keyword evidence="3" id="KW-0813">Transport</keyword>
<evidence type="ECO:0000256" key="2">
    <source>
        <dbReference type="ARBA" id="ARBA00005417"/>
    </source>
</evidence>
<dbReference type="EMBL" id="CP025197">
    <property type="protein sequence ID" value="AUG58692.1"/>
    <property type="molecule type" value="Genomic_DNA"/>
</dbReference>
<dbReference type="InterPro" id="IPR003439">
    <property type="entry name" value="ABC_transporter-like_ATP-bd"/>
</dbReference>
<proteinExistence type="inferred from homology"/>
<evidence type="ECO:0000256" key="4">
    <source>
        <dbReference type="ARBA" id="ARBA00022475"/>
    </source>
</evidence>
<dbReference type="InterPro" id="IPR017871">
    <property type="entry name" value="ABC_transporter-like_CS"/>
</dbReference>
<feature type="domain" description="ABC transporter" evidence="10">
    <location>
        <begin position="3"/>
        <end position="250"/>
    </location>
</feature>
<dbReference type="Pfam" id="PF08352">
    <property type="entry name" value="oligo_HPY"/>
    <property type="match status" value="1"/>
</dbReference>